<feature type="transmembrane region" description="Helical" evidence="2">
    <location>
        <begin position="16"/>
        <end position="32"/>
    </location>
</feature>
<keyword evidence="2" id="KW-0812">Transmembrane</keyword>
<reference evidence="3 4" key="1">
    <citation type="submission" date="2023-11" db="EMBL/GenBank/DDBJ databases">
        <title>MicrobeMod: A computational toolkit for identifying prokaryotic methylation and restriction-modification with nanopore sequencing.</title>
        <authorList>
            <person name="Crits-Christoph A."/>
            <person name="Kang S.C."/>
            <person name="Lee H."/>
            <person name="Ostrov N."/>
        </authorList>
    </citation>
    <scope>NUCLEOTIDE SEQUENCE [LARGE SCALE GENOMIC DNA]</scope>
    <source>
        <strain evidence="3 4">ATCC 49870</strain>
    </source>
</reference>
<proteinExistence type="predicted"/>
<gene>
    <name evidence="3" type="ORF">SR882_06325</name>
</gene>
<evidence type="ECO:0000313" key="4">
    <source>
        <dbReference type="Proteomes" id="UP001327459"/>
    </source>
</evidence>
<feature type="region of interest" description="Disordered" evidence="1">
    <location>
        <begin position="161"/>
        <end position="197"/>
    </location>
</feature>
<dbReference type="Proteomes" id="UP001327459">
    <property type="component" value="Chromosome"/>
</dbReference>
<dbReference type="RefSeq" id="WP_322520414.1">
    <property type="nucleotide sequence ID" value="NZ_CP140153.1"/>
</dbReference>
<evidence type="ECO:0000313" key="3">
    <source>
        <dbReference type="EMBL" id="WQH15385.1"/>
    </source>
</evidence>
<dbReference type="EMBL" id="CP140153">
    <property type="protein sequence ID" value="WQH15385.1"/>
    <property type="molecule type" value="Genomic_DNA"/>
</dbReference>
<keyword evidence="4" id="KW-1185">Reference proteome</keyword>
<accession>A0ABZ0YT97</accession>
<feature type="compositionally biased region" description="Basic and acidic residues" evidence="1">
    <location>
        <begin position="167"/>
        <end position="176"/>
    </location>
</feature>
<keyword evidence="2" id="KW-0472">Membrane</keyword>
<evidence type="ECO:0000256" key="1">
    <source>
        <dbReference type="SAM" id="MobiDB-lite"/>
    </source>
</evidence>
<keyword evidence="2" id="KW-1133">Transmembrane helix</keyword>
<organism evidence="3 4">
    <name type="scientific">Guyparkeria halophila</name>
    <dbReference type="NCBI Taxonomy" id="47960"/>
    <lineage>
        <taxon>Bacteria</taxon>
        <taxon>Pseudomonadati</taxon>
        <taxon>Pseudomonadota</taxon>
        <taxon>Gammaproteobacteria</taxon>
        <taxon>Chromatiales</taxon>
        <taxon>Thioalkalibacteraceae</taxon>
        <taxon>Guyparkeria</taxon>
    </lineage>
</organism>
<dbReference type="PANTHER" id="PTHR34351:SF1">
    <property type="entry name" value="SLR1927 PROTEIN"/>
    <property type="match status" value="1"/>
</dbReference>
<protein>
    <submittedName>
        <fullName evidence="3">DUF58 domain-containing protein</fullName>
    </submittedName>
</protein>
<feature type="transmembrane region" description="Helical" evidence="2">
    <location>
        <begin position="38"/>
        <end position="55"/>
    </location>
</feature>
<name>A0ABZ0YT97_9GAMM</name>
<sequence length="312" mass="34154">MTQQTLSPLQIRPRRFGLGLAIITTAMLLAAINYGNNLIFLIAFMMIALIINSAWQGWRALSAVQPRVIPPGMRAAGEPGTVSLELTSRATLPPLQIDAGLEETAVHTDFSPAGATTVAMTLPGEPRGYLPLPDITLATPYPLGLWTIRRSLSPTIGQWVHPAPVEGIDRGQRTESDDSGDQASLEGDPTRLRSYHPGDPIRHVVFRHYAKTGHLLTRHPEADSERPDPELIDYAAFAGPRETRLSAMTERLMALNRAQRPWVLRLPGEGDLTASASANLAQRYQTALQRLARFGRERDAQGFDHPAPGETV</sequence>
<dbReference type="PANTHER" id="PTHR34351">
    <property type="entry name" value="SLR1927 PROTEIN-RELATED"/>
    <property type="match status" value="1"/>
</dbReference>
<evidence type="ECO:0000256" key="2">
    <source>
        <dbReference type="SAM" id="Phobius"/>
    </source>
</evidence>